<organism evidence="1 2">
    <name type="scientific">Neobacillus driksii</name>
    <dbReference type="NCBI Taxonomy" id="3035913"/>
    <lineage>
        <taxon>Bacteria</taxon>
        <taxon>Bacillati</taxon>
        <taxon>Bacillota</taxon>
        <taxon>Bacilli</taxon>
        <taxon>Bacillales</taxon>
        <taxon>Bacillaceae</taxon>
        <taxon>Neobacillus</taxon>
    </lineage>
</organism>
<evidence type="ECO:0000313" key="1">
    <source>
        <dbReference type="EMBL" id="MFB3166623.1"/>
    </source>
</evidence>
<proteinExistence type="predicted"/>
<reference evidence="1 2" key="1">
    <citation type="submission" date="2024-05" db="EMBL/GenBank/DDBJ databases">
        <authorList>
            <person name="Venkateswaran K."/>
        </authorList>
    </citation>
    <scope>NUCLEOTIDE SEQUENCE [LARGE SCALE GENOMIC DNA]</scope>
    <source>
        <strain evidence="1 2">179-C4-2-HS</strain>
    </source>
</reference>
<dbReference type="Proteomes" id="UP001241748">
    <property type="component" value="Unassembled WGS sequence"/>
</dbReference>
<keyword evidence="2" id="KW-1185">Reference proteome</keyword>
<comment type="caution">
    <text evidence="1">The sequence shown here is derived from an EMBL/GenBank/DDBJ whole genome shotgun (WGS) entry which is preliminary data.</text>
</comment>
<evidence type="ECO:0000313" key="2">
    <source>
        <dbReference type="Proteomes" id="UP001241748"/>
    </source>
</evidence>
<protein>
    <submittedName>
        <fullName evidence="1">Uncharacterized protein</fullName>
    </submittedName>
</protein>
<dbReference type="RefSeq" id="WP_306076920.1">
    <property type="nucleotide sequence ID" value="NZ_JAROBZ020000001.1"/>
</dbReference>
<accession>A0ABV4YPZ2</accession>
<dbReference type="EMBL" id="JAROBZ020000001">
    <property type="protein sequence ID" value="MFB3166623.1"/>
    <property type="molecule type" value="Genomic_DNA"/>
</dbReference>
<name>A0ABV4YPZ2_9BACI</name>
<gene>
    <name evidence="1" type="ORF">P5G62_005830</name>
</gene>
<sequence length="48" mass="5300">MEKHGLNYLLNMYGRVPLMAAGSMVTADVVESVLDKGLSLNKYQEAEL</sequence>